<dbReference type="PANTHER" id="PTHR36688">
    <property type="entry name" value="ENDO/EXONUCLEASE/PHOSPHATASE DOMAIN-CONTAINING PROTEIN"/>
    <property type="match status" value="1"/>
</dbReference>
<protein>
    <submittedName>
        <fullName evidence="1">Uncharacterized protein</fullName>
    </submittedName>
</protein>
<sequence length="214" mass="24628">MNASNGRSHDQMTRNIGPSARILQINVEDISRAKCDIIDRIAFLKDIDIICLQGTHIKLKEKAMDRLNINGFKFAAYTQSRSYGSAIFVKSTINNFSTKCALDYQQYGIETTWGYSSNGENGSELINWADNEKFQLTYEAKETSKITFGIQVPLFITSKQPRWNFRKANWDNIRQDVDVNLQYFQSCHSRELQKTLCCSLKSSQNANHRGYRKN</sequence>
<dbReference type="PANTHER" id="PTHR36688:SF1">
    <property type="entry name" value="ENDONUCLEASE_EXONUCLEASE_PHOSPHATASE DOMAIN-CONTAINING PROTEIN"/>
    <property type="match status" value="1"/>
</dbReference>
<keyword evidence="2" id="KW-1185">Reference proteome</keyword>
<dbReference type="SUPFAM" id="SSF56219">
    <property type="entry name" value="DNase I-like"/>
    <property type="match status" value="1"/>
</dbReference>
<dbReference type="EMBL" id="KZ311704">
    <property type="protein sequence ID" value="KAG8240124.1"/>
    <property type="molecule type" value="Genomic_DNA"/>
</dbReference>
<organism evidence="1 2">
    <name type="scientific">Ladona fulva</name>
    <name type="common">Scarce chaser dragonfly</name>
    <name type="synonym">Libellula fulva</name>
    <dbReference type="NCBI Taxonomy" id="123851"/>
    <lineage>
        <taxon>Eukaryota</taxon>
        <taxon>Metazoa</taxon>
        <taxon>Ecdysozoa</taxon>
        <taxon>Arthropoda</taxon>
        <taxon>Hexapoda</taxon>
        <taxon>Insecta</taxon>
        <taxon>Pterygota</taxon>
        <taxon>Palaeoptera</taxon>
        <taxon>Odonata</taxon>
        <taxon>Epiprocta</taxon>
        <taxon>Anisoptera</taxon>
        <taxon>Libelluloidea</taxon>
        <taxon>Libellulidae</taxon>
        <taxon>Ladona</taxon>
    </lineage>
</organism>
<dbReference type="InterPro" id="IPR052560">
    <property type="entry name" value="RdDP_mobile_element"/>
</dbReference>
<evidence type="ECO:0000313" key="1">
    <source>
        <dbReference type="EMBL" id="KAG8240124.1"/>
    </source>
</evidence>
<dbReference type="OrthoDB" id="7259127at2759"/>
<dbReference type="Proteomes" id="UP000792457">
    <property type="component" value="Unassembled WGS sequence"/>
</dbReference>
<dbReference type="AlphaFoldDB" id="A0A8K0PEB5"/>
<reference evidence="1" key="2">
    <citation type="submission" date="2017-10" db="EMBL/GenBank/DDBJ databases">
        <title>Ladona fulva Genome sequencing and assembly.</title>
        <authorList>
            <person name="Murali S."/>
            <person name="Richards S."/>
            <person name="Bandaranaike D."/>
            <person name="Bellair M."/>
            <person name="Blankenburg K."/>
            <person name="Chao H."/>
            <person name="Dinh H."/>
            <person name="Doddapaneni H."/>
            <person name="Dugan-Rocha S."/>
            <person name="Elkadiri S."/>
            <person name="Gnanaolivu R."/>
            <person name="Hernandez B."/>
            <person name="Skinner E."/>
            <person name="Javaid M."/>
            <person name="Lee S."/>
            <person name="Li M."/>
            <person name="Ming W."/>
            <person name="Munidasa M."/>
            <person name="Muniz J."/>
            <person name="Nguyen L."/>
            <person name="Hughes D."/>
            <person name="Osuji N."/>
            <person name="Pu L.-L."/>
            <person name="Puazo M."/>
            <person name="Qu C."/>
            <person name="Quiroz J."/>
            <person name="Raj R."/>
            <person name="Weissenberger G."/>
            <person name="Xin Y."/>
            <person name="Zou X."/>
            <person name="Han Y."/>
            <person name="Worley K."/>
            <person name="Muzny D."/>
            <person name="Gibbs R."/>
        </authorList>
    </citation>
    <scope>NUCLEOTIDE SEQUENCE</scope>
    <source>
        <strain evidence="1">Sampled in the wild</strain>
    </source>
</reference>
<gene>
    <name evidence="1" type="ORF">J437_LFUL007301</name>
</gene>
<accession>A0A8K0PEB5</accession>
<evidence type="ECO:0000313" key="2">
    <source>
        <dbReference type="Proteomes" id="UP000792457"/>
    </source>
</evidence>
<reference evidence="1" key="1">
    <citation type="submission" date="2013-04" db="EMBL/GenBank/DDBJ databases">
        <authorList>
            <person name="Qu J."/>
            <person name="Murali S.C."/>
            <person name="Bandaranaike D."/>
            <person name="Bellair M."/>
            <person name="Blankenburg K."/>
            <person name="Chao H."/>
            <person name="Dinh H."/>
            <person name="Doddapaneni H."/>
            <person name="Downs B."/>
            <person name="Dugan-Rocha S."/>
            <person name="Elkadiri S."/>
            <person name="Gnanaolivu R.D."/>
            <person name="Hernandez B."/>
            <person name="Javaid M."/>
            <person name="Jayaseelan J.C."/>
            <person name="Lee S."/>
            <person name="Li M."/>
            <person name="Ming W."/>
            <person name="Munidasa M."/>
            <person name="Muniz J."/>
            <person name="Nguyen L."/>
            <person name="Ongeri F."/>
            <person name="Osuji N."/>
            <person name="Pu L.-L."/>
            <person name="Puazo M."/>
            <person name="Qu C."/>
            <person name="Quiroz J."/>
            <person name="Raj R."/>
            <person name="Weissenberger G."/>
            <person name="Xin Y."/>
            <person name="Zou X."/>
            <person name="Han Y."/>
            <person name="Richards S."/>
            <person name="Worley K."/>
            <person name="Muzny D."/>
            <person name="Gibbs R."/>
        </authorList>
    </citation>
    <scope>NUCLEOTIDE SEQUENCE</scope>
    <source>
        <strain evidence="1">Sampled in the wild</strain>
    </source>
</reference>
<proteinExistence type="predicted"/>
<dbReference type="Gene3D" id="3.60.10.10">
    <property type="entry name" value="Endonuclease/exonuclease/phosphatase"/>
    <property type="match status" value="1"/>
</dbReference>
<comment type="caution">
    <text evidence="1">The sequence shown here is derived from an EMBL/GenBank/DDBJ whole genome shotgun (WGS) entry which is preliminary data.</text>
</comment>
<name>A0A8K0PEB5_LADFU</name>
<dbReference type="InterPro" id="IPR036691">
    <property type="entry name" value="Endo/exonu/phosph_ase_sf"/>
</dbReference>